<reference evidence="2" key="1">
    <citation type="submission" date="2022-03" db="EMBL/GenBank/DDBJ databases">
        <authorList>
            <person name="Tunstrom K."/>
        </authorList>
    </citation>
    <scope>NUCLEOTIDE SEQUENCE</scope>
</reference>
<dbReference type="Proteomes" id="UP001153954">
    <property type="component" value="Unassembled WGS sequence"/>
</dbReference>
<name>A0AAU9U6F0_EUPED</name>
<dbReference type="EMBL" id="CAKOGL010000012">
    <property type="protein sequence ID" value="CAH2093279.1"/>
    <property type="molecule type" value="Genomic_DNA"/>
</dbReference>
<evidence type="ECO:0000313" key="2">
    <source>
        <dbReference type="EMBL" id="CAH2093279.1"/>
    </source>
</evidence>
<sequence>MSIYKLYVVLVFYPVLVYSKEVVNLNKICDILSENSNRRCYIKENLASLVHSPNQLAFSSVTNTLYFGFDSGQGEYLPAVYNIDTKKLTVLRGVKDAFAMASDTNEVYFGGSYGIYRYSPILKSLKRLGVSNLDIWWIQVKSKIYFIKFPSLRLYYYENRKIKPVPQLRNTTINQFVFDSDDNIFFINGTGLFGVKNDSTDIIFIKNNPRFHCIAVDISGHVHLCSDDGVYVIGKMLQKVKKIYNINGVLGMTFDKDNNLIYSDSHDIIRLRPLSSHEY</sequence>
<accession>A0AAU9U6F0</accession>
<comment type="caution">
    <text evidence="2">The sequence shown here is derived from an EMBL/GenBank/DDBJ whole genome shotgun (WGS) entry which is preliminary data.</text>
</comment>
<feature type="signal peptide" evidence="1">
    <location>
        <begin position="1"/>
        <end position="19"/>
    </location>
</feature>
<dbReference type="Gene3D" id="2.130.10.10">
    <property type="entry name" value="YVTN repeat-like/Quinoprotein amine dehydrogenase"/>
    <property type="match status" value="1"/>
</dbReference>
<gene>
    <name evidence="2" type="ORF">EEDITHA_LOCUS8960</name>
</gene>
<dbReference type="InterPro" id="IPR015943">
    <property type="entry name" value="WD40/YVTN_repeat-like_dom_sf"/>
</dbReference>
<organism evidence="2 3">
    <name type="scientific">Euphydryas editha</name>
    <name type="common">Edith's checkerspot</name>
    <dbReference type="NCBI Taxonomy" id="104508"/>
    <lineage>
        <taxon>Eukaryota</taxon>
        <taxon>Metazoa</taxon>
        <taxon>Ecdysozoa</taxon>
        <taxon>Arthropoda</taxon>
        <taxon>Hexapoda</taxon>
        <taxon>Insecta</taxon>
        <taxon>Pterygota</taxon>
        <taxon>Neoptera</taxon>
        <taxon>Endopterygota</taxon>
        <taxon>Lepidoptera</taxon>
        <taxon>Glossata</taxon>
        <taxon>Ditrysia</taxon>
        <taxon>Papilionoidea</taxon>
        <taxon>Nymphalidae</taxon>
        <taxon>Nymphalinae</taxon>
        <taxon>Euphydryas</taxon>
    </lineage>
</organism>
<evidence type="ECO:0000313" key="3">
    <source>
        <dbReference type="Proteomes" id="UP001153954"/>
    </source>
</evidence>
<feature type="chain" id="PRO_5043572156" description="Ommochrome-binding protein" evidence="1">
    <location>
        <begin position="20"/>
        <end position="279"/>
    </location>
</feature>
<keyword evidence="1" id="KW-0732">Signal</keyword>
<evidence type="ECO:0008006" key="4">
    <source>
        <dbReference type="Google" id="ProtNLM"/>
    </source>
</evidence>
<dbReference type="AlphaFoldDB" id="A0AAU9U6F0"/>
<protein>
    <recommendedName>
        <fullName evidence="4">Ommochrome-binding protein</fullName>
    </recommendedName>
</protein>
<evidence type="ECO:0000256" key="1">
    <source>
        <dbReference type="SAM" id="SignalP"/>
    </source>
</evidence>
<dbReference type="SUPFAM" id="SSF63829">
    <property type="entry name" value="Calcium-dependent phosphotriesterase"/>
    <property type="match status" value="1"/>
</dbReference>
<proteinExistence type="predicted"/>
<keyword evidence="3" id="KW-1185">Reference proteome</keyword>